<proteinExistence type="predicted"/>
<dbReference type="RefSeq" id="WP_083344695.1">
    <property type="nucleotide sequence ID" value="NZ_LT629690.1"/>
</dbReference>
<dbReference type="InterPro" id="IPR006439">
    <property type="entry name" value="HAD-SF_hydro_IA"/>
</dbReference>
<dbReference type="InterPro" id="IPR023214">
    <property type="entry name" value="HAD_sf"/>
</dbReference>
<dbReference type="Proteomes" id="UP000182427">
    <property type="component" value="Chromosome I"/>
</dbReference>
<dbReference type="PANTHER" id="PTHR43611:SF3">
    <property type="entry name" value="FLAVIN MONONUCLEOTIDE HYDROLASE 1, CHLOROPLATIC"/>
    <property type="match status" value="1"/>
</dbReference>
<dbReference type="PANTHER" id="PTHR43611">
    <property type="entry name" value="ALPHA-D-GLUCOSE 1-PHOSPHATE PHOSPHATASE"/>
    <property type="match status" value="1"/>
</dbReference>
<dbReference type="EMBL" id="LT629690">
    <property type="protein sequence ID" value="SDF18192.1"/>
    <property type="molecule type" value="Genomic_DNA"/>
</dbReference>
<name>A0A1G7IZM6_9BACT</name>
<dbReference type="SFLD" id="SFLDG01129">
    <property type="entry name" value="C1.5:_HAD__Beta-PGM__Phosphata"/>
    <property type="match status" value="1"/>
</dbReference>
<dbReference type="SFLD" id="SFLDS00003">
    <property type="entry name" value="Haloacid_Dehalogenase"/>
    <property type="match status" value="1"/>
</dbReference>
<reference evidence="1 2" key="1">
    <citation type="submission" date="2016-10" db="EMBL/GenBank/DDBJ databases">
        <authorList>
            <person name="de Groot N.N."/>
        </authorList>
    </citation>
    <scope>NUCLEOTIDE SEQUENCE [LARGE SCALE GENOMIC DNA]</scope>
    <source>
        <strain evidence="1 2">GAS232</strain>
    </source>
</reference>
<gene>
    <name evidence="1" type="ORF">SAMN05444167_1639</name>
</gene>
<evidence type="ECO:0000313" key="1">
    <source>
        <dbReference type="EMBL" id="SDF18192.1"/>
    </source>
</evidence>
<dbReference type="AlphaFoldDB" id="A0A1G7IZM6"/>
<evidence type="ECO:0000313" key="2">
    <source>
        <dbReference type="Proteomes" id="UP000182427"/>
    </source>
</evidence>
<dbReference type="CDD" id="cd02603">
    <property type="entry name" value="HAD_sEH-N_like"/>
    <property type="match status" value="1"/>
</dbReference>
<keyword evidence="1" id="KW-0378">Hydrolase</keyword>
<dbReference type="Gene3D" id="3.40.50.1000">
    <property type="entry name" value="HAD superfamily/HAD-like"/>
    <property type="match status" value="1"/>
</dbReference>
<dbReference type="SUPFAM" id="SSF56784">
    <property type="entry name" value="HAD-like"/>
    <property type="match status" value="1"/>
</dbReference>
<dbReference type="OrthoDB" id="9797415at2"/>
<keyword evidence="2" id="KW-1185">Reference proteome</keyword>
<dbReference type="GO" id="GO:0016787">
    <property type="term" value="F:hydrolase activity"/>
    <property type="evidence" value="ECO:0007669"/>
    <property type="project" value="UniProtKB-KW"/>
</dbReference>
<dbReference type="NCBIfam" id="TIGR01509">
    <property type="entry name" value="HAD-SF-IA-v3"/>
    <property type="match status" value="1"/>
</dbReference>
<dbReference type="InterPro" id="IPR036412">
    <property type="entry name" value="HAD-like_sf"/>
</dbReference>
<dbReference type="Pfam" id="PF00702">
    <property type="entry name" value="Hydrolase"/>
    <property type="match status" value="1"/>
</dbReference>
<organism evidence="1 2">
    <name type="scientific">Terriglobus roseus</name>
    <dbReference type="NCBI Taxonomy" id="392734"/>
    <lineage>
        <taxon>Bacteria</taxon>
        <taxon>Pseudomonadati</taxon>
        <taxon>Acidobacteriota</taxon>
        <taxon>Terriglobia</taxon>
        <taxon>Terriglobales</taxon>
        <taxon>Acidobacteriaceae</taxon>
        <taxon>Terriglobus</taxon>
    </lineage>
</organism>
<protein>
    <submittedName>
        <fullName evidence="1">Putative hydrolase of the HAD superfamily</fullName>
    </submittedName>
</protein>
<accession>A0A1G7IZM6</accession>
<sequence>MPQIRAVLFDFGKVLTLAPDPRVWEQMRTISHLSEEELHDGYWKYRDDYDAGILTGDEYWRLIAGESISADVLRDLKAADVALWTQMNQPMLQWVAALHQHGFRTGILSNMPDAMAEGIVAQFDWIANFHHTVWSYALKLRKPQPEIYAVAAEGLKTPPADILFIDDKPENTEAAEAFGMQAIVYENHDDFIAEMRSRGFSYLLEPESIVSA</sequence>